<feature type="compositionally biased region" description="Basic and acidic residues" evidence="3">
    <location>
        <begin position="80"/>
        <end position="92"/>
    </location>
</feature>
<name>A0A5N6K763_MONLA</name>
<evidence type="ECO:0000256" key="3">
    <source>
        <dbReference type="SAM" id="MobiDB-lite"/>
    </source>
</evidence>
<keyword evidence="2" id="KW-0597">Phosphoprotein</keyword>
<accession>A0A5N6K763</accession>
<dbReference type="InterPro" id="IPR020845">
    <property type="entry name" value="AMP-binding_CS"/>
</dbReference>
<keyword evidence="1" id="KW-0596">Phosphopantetheine</keyword>
<dbReference type="Pfam" id="PF00501">
    <property type="entry name" value="AMP-binding"/>
    <property type="match status" value="1"/>
</dbReference>
<dbReference type="Pfam" id="PF07993">
    <property type="entry name" value="NAD_binding_4"/>
    <property type="match status" value="1"/>
</dbReference>
<dbReference type="Gene3D" id="3.40.50.720">
    <property type="entry name" value="NAD(P)-binding Rossmann-like Domain"/>
    <property type="match status" value="1"/>
</dbReference>
<evidence type="ECO:0000256" key="2">
    <source>
        <dbReference type="ARBA" id="ARBA00022553"/>
    </source>
</evidence>
<dbReference type="AlphaFoldDB" id="A0A5N6K763"/>
<dbReference type="PROSITE" id="PS00455">
    <property type="entry name" value="AMP_BINDING"/>
    <property type="match status" value="1"/>
</dbReference>
<evidence type="ECO:0000256" key="1">
    <source>
        <dbReference type="ARBA" id="ARBA00022450"/>
    </source>
</evidence>
<comment type="caution">
    <text evidence="6">The sequence shown here is derived from an EMBL/GenBank/DDBJ whole genome shotgun (WGS) entry which is preliminary data.</text>
</comment>
<evidence type="ECO:0000313" key="6">
    <source>
        <dbReference type="EMBL" id="KAB8298157.1"/>
    </source>
</evidence>
<evidence type="ECO:0000259" key="5">
    <source>
        <dbReference type="Pfam" id="PF07993"/>
    </source>
</evidence>
<dbReference type="InterPro" id="IPR051414">
    <property type="entry name" value="Adenylate-forming_Reductase"/>
</dbReference>
<proteinExistence type="predicted"/>
<dbReference type="Pfam" id="PF23562">
    <property type="entry name" value="AMP-binding_C_3"/>
    <property type="match status" value="1"/>
</dbReference>
<dbReference type="PANTHER" id="PTHR43439:SF2">
    <property type="entry name" value="ENZYME, PUTATIVE (JCVI)-RELATED"/>
    <property type="match status" value="1"/>
</dbReference>
<dbReference type="Proteomes" id="UP000326757">
    <property type="component" value="Unassembled WGS sequence"/>
</dbReference>
<dbReference type="InterPro" id="IPR000873">
    <property type="entry name" value="AMP-dep_synth/lig_dom"/>
</dbReference>
<evidence type="ECO:0000259" key="4">
    <source>
        <dbReference type="Pfam" id="PF00501"/>
    </source>
</evidence>
<organism evidence="6 7">
    <name type="scientific">Monilinia laxa</name>
    <name type="common">Brown rot fungus</name>
    <name type="synonym">Sclerotinia laxa</name>
    <dbReference type="NCBI Taxonomy" id="61186"/>
    <lineage>
        <taxon>Eukaryota</taxon>
        <taxon>Fungi</taxon>
        <taxon>Dikarya</taxon>
        <taxon>Ascomycota</taxon>
        <taxon>Pezizomycotina</taxon>
        <taxon>Leotiomycetes</taxon>
        <taxon>Helotiales</taxon>
        <taxon>Sclerotiniaceae</taxon>
        <taxon>Monilinia</taxon>
    </lineage>
</organism>
<dbReference type="SUPFAM" id="SSF56801">
    <property type="entry name" value="Acetyl-CoA synthetase-like"/>
    <property type="match status" value="1"/>
</dbReference>
<protein>
    <recommendedName>
        <fullName evidence="8">Carrier domain-containing protein</fullName>
    </recommendedName>
</protein>
<feature type="region of interest" description="Disordered" evidence="3">
    <location>
        <begin position="80"/>
        <end position="103"/>
    </location>
</feature>
<reference evidence="6 7" key="1">
    <citation type="submission" date="2019-06" db="EMBL/GenBank/DDBJ databases">
        <title>Genome Sequence of the Brown Rot Fungal Pathogen Monilinia laxa.</title>
        <authorList>
            <person name="De Miccolis Angelini R.M."/>
            <person name="Landi L."/>
            <person name="Abate D."/>
            <person name="Pollastro S."/>
            <person name="Romanazzi G."/>
            <person name="Faretra F."/>
        </authorList>
    </citation>
    <scope>NUCLEOTIDE SEQUENCE [LARGE SCALE GENOMIC DNA]</scope>
    <source>
        <strain evidence="6 7">Mlax316</strain>
    </source>
</reference>
<dbReference type="SUPFAM" id="SSF51735">
    <property type="entry name" value="NAD(P)-binding Rossmann-fold domains"/>
    <property type="match status" value="1"/>
</dbReference>
<dbReference type="InterPro" id="IPR042099">
    <property type="entry name" value="ANL_N_sf"/>
</dbReference>
<evidence type="ECO:0000313" key="7">
    <source>
        <dbReference type="Proteomes" id="UP000326757"/>
    </source>
</evidence>
<evidence type="ECO:0008006" key="8">
    <source>
        <dbReference type="Google" id="ProtNLM"/>
    </source>
</evidence>
<dbReference type="Gene3D" id="3.40.50.12780">
    <property type="entry name" value="N-terminal domain of ligase-like"/>
    <property type="match status" value="1"/>
</dbReference>
<dbReference type="EMBL" id="VIGI01000007">
    <property type="protein sequence ID" value="KAB8298157.1"/>
    <property type="molecule type" value="Genomic_DNA"/>
</dbReference>
<feature type="domain" description="Thioester reductase (TE)" evidence="5">
    <location>
        <begin position="787"/>
        <end position="1032"/>
    </location>
</feature>
<gene>
    <name evidence="6" type="ORF">EYC80_001909</name>
</gene>
<keyword evidence="7" id="KW-1185">Reference proteome</keyword>
<dbReference type="InterPro" id="IPR013120">
    <property type="entry name" value="FAR_NAD-bd"/>
</dbReference>
<sequence>MGAVPIPDLNHFVCTLGEAEIYDLTPRSQYETINGFFDYQAKHNGDQIAIAIPERKLKDHLDHANFLGSNRPDYVEAFDGKGPEKLSYEKPSRQGSKRRGHALPEKNWANDLNEKEVIVTETGNEPSGWRVHFYTFRDLLDHSLKLALNLDCVFRGSRDWSSQQLRQTLNLPDTVSHNKCMGLLGRSDRGFLFMWLALMRLGVSVLIIMPSCSPEGLYRLCRQCNVDRVFYDDALLEYQAVASTLFQRPDVSFQMHRYSSKDIVELIPRMSIPTAQPIPCNKDTGKTHSKSIAYLHHTSGTSGLPKPVPYSHRAACGALPILNGRDTITFTTTPLFTGGIADCFRTWTSSATICLAPDDGHPLTAEIIVECFSQMQEKYRLFRSGLSDPNPKSMYFSCVPMIAQMLSQTSKGVAFLRMMDIVGVGGATLPKDDGDTLVSKGINLVSRFGSAECSFVLSTHRRYIVDKEWEYFRVPQAVPYLKFEPLSDGSGRCELVIIKGWPQMAKTNRDDGSWATSDLFEPHPSIKNAWKIVSRRDAQITLITGKKFDPVGIEEAMKRHPFIEDAFIFGNGKMYPGAIIIKSEEADPLDDGYVSDTIWPYIEDLNKNGPAQAKIFKDMLVIKPNSYNLAKTAKGTTRRQQSERDYGADISDAYESDFVLSRGEVSLEIVMGIVKKAIGNPIELQYDSEFRAHNIDSVQATRIQSHLNSAFSGTKCFPWNLVYQCGSVRALTKYIIDFQNGYIPDEENETQRMLSTVQEFGNTLKDETTEGSSFYNFIEETEETIIITGVTGTLGVNIISLLRSLHASRKIVRIVCLVRATNDEEARRRVEKALRYHDIHQVLVSTTTIVEYRAVKLEQTELGLSRDVLDDLRKYGTTIIHAAWEVNFSIPLKDFCEQFQGLRNLINLSLSGKRPMHLVFCSSTASVANATIDEIDENTIIEGIDHNPLHAGPLGYSKSKWVAEAICSLACRKTRANISILRIGQLSGNTVNGTWNDKEAWPLMLSAGGPGSLNSLPKLNLPLSWLPVDIAATGVIDIALRKVCSSALVPPPAPHEAVVFHLVNDSTSVKWRHLLKWIGYDMKAKEFGEWLALAEEPEGLEDKHPARPLLGFWKAMDKRMKEDLTVKPSFSLLRTRQVSPTMNSFDGIDEQSAKKIWQWVQTLPKRWEDK</sequence>
<dbReference type="InterPro" id="IPR036291">
    <property type="entry name" value="NAD(P)-bd_dom_sf"/>
</dbReference>
<dbReference type="PANTHER" id="PTHR43439">
    <property type="entry name" value="PHENYLACETATE-COENZYME A LIGASE"/>
    <property type="match status" value="1"/>
</dbReference>
<dbReference type="OrthoDB" id="429813at2759"/>
<feature type="domain" description="AMP-dependent synthetase/ligase" evidence="4">
    <location>
        <begin position="182"/>
        <end position="464"/>
    </location>
</feature>